<keyword evidence="2" id="KW-0472">Membrane</keyword>
<feature type="transmembrane region" description="Helical" evidence="2">
    <location>
        <begin position="52"/>
        <end position="77"/>
    </location>
</feature>
<dbReference type="Pfam" id="PF07556">
    <property type="entry name" value="DUF1538"/>
    <property type="match status" value="2"/>
</dbReference>
<protein>
    <recommendedName>
        <fullName evidence="5">DUF1538 domain-containing protein</fullName>
    </recommendedName>
</protein>
<feature type="transmembrane region" description="Helical" evidence="2">
    <location>
        <begin position="558"/>
        <end position="577"/>
    </location>
</feature>
<keyword evidence="2" id="KW-1133">Transmembrane helix</keyword>
<feature type="transmembrane region" description="Helical" evidence="2">
    <location>
        <begin position="532"/>
        <end position="552"/>
    </location>
</feature>
<evidence type="ECO:0000256" key="2">
    <source>
        <dbReference type="SAM" id="Phobius"/>
    </source>
</evidence>
<dbReference type="EMBL" id="JNUP01000069">
    <property type="protein sequence ID" value="KGE71108.1"/>
    <property type="molecule type" value="Genomic_DNA"/>
</dbReference>
<feature type="transmembrane region" description="Helical" evidence="2">
    <location>
        <begin position="352"/>
        <end position="371"/>
    </location>
</feature>
<feature type="transmembrane region" description="Helical" evidence="2">
    <location>
        <begin position="197"/>
        <end position="220"/>
    </location>
</feature>
<feature type="transmembrane region" description="Helical" evidence="2">
    <location>
        <begin position="383"/>
        <end position="403"/>
    </location>
</feature>
<name>A0A098QUM7_9SPIO</name>
<feature type="transmembrane region" description="Helical" evidence="2">
    <location>
        <begin position="169"/>
        <end position="185"/>
    </location>
</feature>
<sequence length="657" mass="68904">MSIAPPVALRMVGTYLRTKLAEQIRSTFFIVAYLLVFQVLIFRAPLVNAGLLALGLGFVILGLTLFLEGIFLGLMPLGERIGLTLPVRGGLAAVLAFSLVLGVGATLAEPAISALRTAGSAITPWDSPLLFALLERYSLELSLVIGAGVGLAVALGMLRFYFFLSLKPFVVILMPLVLVLSWFAARQPGGDQIVGLAWDSGAVTTGVVTVPLILALGMGVSRFRGSGQGSAGGFGVVMLASALPVLAVLIFGLALSPGMPAPSTEEDFIQGVLDGRVRLISSDRLPELLENRGTPQGRHYYALALESSQTQTQTQNSPGESSQYADRPAAIPKSAESRGAVLGLLGTELRGAARAILPLAGVLSLLLFLVLRERTRYLDEVALGIVLSFLGLVLVTSGILLGLSPLGDEIGRRLPEQLDPAPAVQRTLRNFDETSVVRGYTPQGEPQQLVIIHGAGGTEVYPYREENHNRSLGLYELIVPAQIPLGLPPAVWGLGVVLVFAFGLGYGSTLAEPALAAMGKTVETMTVGTLRAKAIIAVVSLGVGFGLVLGVLRIVYAIPLLNLLLPGYGLALILTLFSEDDFVGIAWDAGGVTTGPVTVPLVLSLGLGIGTALGVSDGFGILALASLCPVITVLLYGILARIRRRAILAETEEVPHA</sequence>
<feature type="transmembrane region" description="Helical" evidence="2">
    <location>
        <begin position="589"/>
        <end position="613"/>
    </location>
</feature>
<feature type="region of interest" description="Disordered" evidence="1">
    <location>
        <begin position="309"/>
        <end position="329"/>
    </location>
</feature>
<organism evidence="3 4">
    <name type="scientific">Spirochaeta lutea</name>
    <dbReference type="NCBI Taxonomy" id="1480694"/>
    <lineage>
        <taxon>Bacteria</taxon>
        <taxon>Pseudomonadati</taxon>
        <taxon>Spirochaetota</taxon>
        <taxon>Spirochaetia</taxon>
        <taxon>Spirochaetales</taxon>
        <taxon>Spirochaetaceae</taxon>
        <taxon>Spirochaeta</taxon>
    </lineage>
</organism>
<dbReference type="Proteomes" id="UP000029692">
    <property type="component" value="Unassembled WGS sequence"/>
</dbReference>
<proteinExistence type="predicted"/>
<gene>
    <name evidence="3" type="ORF">DC28_12720</name>
</gene>
<feature type="transmembrane region" description="Helical" evidence="2">
    <location>
        <begin position="141"/>
        <end position="162"/>
    </location>
</feature>
<comment type="caution">
    <text evidence="3">The sequence shown here is derived from an EMBL/GenBank/DDBJ whole genome shotgun (WGS) entry which is preliminary data.</text>
</comment>
<feature type="transmembrane region" description="Helical" evidence="2">
    <location>
        <begin position="27"/>
        <end position="46"/>
    </location>
</feature>
<keyword evidence="4" id="KW-1185">Reference proteome</keyword>
<evidence type="ECO:0008006" key="5">
    <source>
        <dbReference type="Google" id="ProtNLM"/>
    </source>
</evidence>
<dbReference type="eggNOG" id="COG0589">
    <property type="taxonomic scope" value="Bacteria"/>
</dbReference>
<dbReference type="STRING" id="1480694.DC28_12720"/>
<evidence type="ECO:0000256" key="1">
    <source>
        <dbReference type="SAM" id="MobiDB-lite"/>
    </source>
</evidence>
<accession>A0A098QUM7</accession>
<feature type="transmembrane region" description="Helical" evidence="2">
    <location>
        <begin position="89"/>
        <end position="108"/>
    </location>
</feature>
<dbReference type="AlphaFoldDB" id="A0A098QUM7"/>
<reference evidence="3 4" key="1">
    <citation type="submission" date="2014-05" db="EMBL/GenBank/DDBJ databases">
        <title>De novo Genome Sequence of Spirocheata sp.</title>
        <authorList>
            <person name="Shivani Y."/>
            <person name="Subhash Y."/>
            <person name="Tushar L."/>
            <person name="Sasikala C."/>
            <person name="Ramana C.V."/>
        </authorList>
    </citation>
    <scope>NUCLEOTIDE SEQUENCE [LARGE SCALE GENOMIC DNA]</scope>
    <source>
        <strain evidence="3 4">JC230</strain>
    </source>
</reference>
<evidence type="ECO:0000313" key="3">
    <source>
        <dbReference type="EMBL" id="KGE71108.1"/>
    </source>
</evidence>
<dbReference type="InterPro" id="IPR011435">
    <property type="entry name" value="UmpAB"/>
</dbReference>
<evidence type="ECO:0000313" key="4">
    <source>
        <dbReference type="Proteomes" id="UP000029692"/>
    </source>
</evidence>
<keyword evidence="2" id="KW-0812">Transmembrane</keyword>
<feature type="transmembrane region" description="Helical" evidence="2">
    <location>
        <begin position="490"/>
        <end position="511"/>
    </location>
</feature>
<feature type="transmembrane region" description="Helical" evidence="2">
    <location>
        <begin position="232"/>
        <end position="255"/>
    </location>
</feature>
<feature type="transmembrane region" description="Helical" evidence="2">
    <location>
        <begin position="619"/>
        <end position="639"/>
    </location>
</feature>